<sequence length="135" mass="15062">MTSSTEEDFTPLPPLDLISQITTFKFFQDSVKSVYQTTATQLSLQIVISQISTSQVAYAWRQQRSNRTGDGEIEKVSKIKAEQVQNISKAFIDNAQLLGTDSANLIRVNYDGNTKELFILPDFSNDLAIVLIIGK</sequence>
<reference evidence="1" key="1">
    <citation type="journal article" date="2021" name="Open Biol.">
        <title>Shared evolutionary footprints suggest mitochondrial oxidative damage underlies multiple complex I losses in fungi.</title>
        <authorList>
            <person name="Schikora-Tamarit M.A."/>
            <person name="Marcet-Houben M."/>
            <person name="Nosek J."/>
            <person name="Gabaldon T."/>
        </authorList>
    </citation>
    <scope>NUCLEOTIDE SEQUENCE</scope>
    <source>
        <strain evidence="1">CBS2887</strain>
    </source>
</reference>
<organism evidence="1 2">
    <name type="scientific">Wickerhamomyces pijperi</name>
    <name type="common">Yeast</name>
    <name type="synonym">Pichia pijperi</name>
    <dbReference type="NCBI Taxonomy" id="599730"/>
    <lineage>
        <taxon>Eukaryota</taxon>
        <taxon>Fungi</taxon>
        <taxon>Dikarya</taxon>
        <taxon>Ascomycota</taxon>
        <taxon>Saccharomycotina</taxon>
        <taxon>Saccharomycetes</taxon>
        <taxon>Phaffomycetales</taxon>
        <taxon>Wickerhamomycetaceae</taxon>
        <taxon>Wickerhamomyces</taxon>
    </lineage>
</organism>
<dbReference type="OrthoDB" id="3978863at2759"/>
<comment type="caution">
    <text evidence="1">The sequence shown here is derived from an EMBL/GenBank/DDBJ whole genome shotgun (WGS) entry which is preliminary data.</text>
</comment>
<accession>A0A9P8Q240</accession>
<dbReference type="AlphaFoldDB" id="A0A9P8Q240"/>
<evidence type="ECO:0000313" key="1">
    <source>
        <dbReference type="EMBL" id="KAH3681850.1"/>
    </source>
</evidence>
<proteinExistence type="predicted"/>
<protein>
    <submittedName>
        <fullName evidence="1">Uncharacterized protein</fullName>
    </submittedName>
</protein>
<keyword evidence="2" id="KW-1185">Reference proteome</keyword>
<evidence type="ECO:0000313" key="2">
    <source>
        <dbReference type="Proteomes" id="UP000774326"/>
    </source>
</evidence>
<gene>
    <name evidence="1" type="ORF">WICPIJ_007156</name>
</gene>
<dbReference type="Proteomes" id="UP000774326">
    <property type="component" value="Unassembled WGS sequence"/>
</dbReference>
<reference evidence="1" key="2">
    <citation type="submission" date="2021-01" db="EMBL/GenBank/DDBJ databases">
        <authorList>
            <person name="Schikora-Tamarit M.A."/>
        </authorList>
    </citation>
    <scope>NUCLEOTIDE SEQUENCE</scope>
    <source>
        <strain evidence="1">CBS2887</strain>
    </source>
</reference>
<name>A0A9P8Q240_WICPI</name>
<dbReference type="EMBL" id="JAEUBG010004184">
    <property type="protein sequence ID" value="KAH3681850.1"/>
    <property type="molecule type" value="Genomic_DNA"/>
</dbReference>